<reference evidence="1 2" key="1">
    <citation type="submission" date="2017-03" db="EMBL/GenBank/DDBJ databases">
        <title>Foreign affairs: Plasmid Transfer between Roseobacters and Rhizobia.</title>
        <authorList>
            <person name="Bartling P."/>
            <person name="Bunk B."/>
            <person name="Overmann J."/>
            <person name="Brinkmann H."/>
            <person name="Petersen J."/>
        </authorList>
    </citation>
    <scope>NUCLEOTIDE SEQUENCE [LARGE SCALE GENOMIC DNA]</scope>
    <source>
        <strain evidence="1 2">MACL11</strain>
    </source>
</reference>
<name>A0A1U9YY86_9HYPH</name>
<dbReference type="Pfam" id="PF06353">
    <property type="entry name" value="DUF1062"/>
    <property type="match status" value="1"/>
</dbReference>
<accession>A0A1U9YY86</accession>
<keyword evidence="2" id="KW-1185">Reference proteome</keyword>
<dbReference type="RefSeq" id="WP_235726814.1">
    <property type="nucleotide sequence ID" value="NZ_AQWH01000009.1"/>
</dbReference>
<evidence type="ECO:0000313" key="1">
    <source>
        <dbReference type="EMBL" id="AQZ50396.1"/>
    </source>
</evidence>
<dbReference type="PIRSF" id="PIRSF021719">
    <property type="entry name" value="DUF1062"/>
    <property type="match status" value="1"/>
</dbReference>
<organism evidence="1 2">
    <name type="scientific">Martelella mediterranea DSM 17316</name>
    <dbReference type="NCBI Taxonomy" id="1122214"/>
    <lineage>
        <taxon>Bacteria</taxon>
        <taxon>Pseudomonadati</taxon>
        <taxon>Pseudomonadota</taxon>
        <taxon>Alphaproteobacteria</taxon>
        <taxon>Hyphomicrobiales</taxon>
        <taxon>Aurantimonadaceae</taxon>
        <taxon>Martelella</taxon>
    </lineage>
</organism>
<proteinExistence type="predicted"/>
<dbReference type="InterPro" id="IPR009412">
    <property type="entry name" value="DUF1062"/>
</dbReference>
<dbReference type="STRING" id="1122214.Mame_01025"/>
<evidence type="ECO:0000313" key="2">
    <source>
        <dbReference type="Proteomes" id="UP000191135"/>
    </source>
</evidence>
<sequence length="225" mass="25469">MHLLVDFRTEDQELMCKELRVRWTITPLKAPQPWITCSGCRDVKPFQPSGKIRLNANGRKLDAWLIYKCLTCDRTWNRPIFERQSVRDINAAILEALKSNDPDWVRSEAFNISALGRKAQRIDEFPEVHVEKAVIINAGDFSTVAIEMVASLPASLRLDRLLANELGLSRTRVKALADRGLLKTSAQRDDILRHRVRSGTVVTLSLAGAERDPRYWSAMVTGTAM</sequence>
<dbReference type="Proteomes" id="UP000191135">
    <property type="component" value="Chromosome"/>
</dbReference>
<protein>
    <recommendedName>
        <fullName evidence="3">DUF1062 domain-containing protein</fullName>
    </recommendedName>
</protein>
<evidence type="ECO:0008006" key="3">
    <source>
        <dbReference type="Google" id="ProtNLM"/>
    </source>
</evidence>
<dbReference type="EMBL" id="CP020330">
    <property type="protein sequence ID" value="AQZ50396.1"/>
    <property type="molecule type" value="Genomic_DNA"/>
</dbReference>
<gene>
    <name evidence="1" type="ORF">Mame_01025</name>
</gene>
<dbReference type="AlphaFoldDB" id="A0A1U9YY86"/>
<dbReference type="KEGG" id="mmed:Mame_01025"/>